<keyword evidence="2" id="KW-1185">Reference proteome</keyword>
<reference evidence="1 2" key="1">
    <citation type="submission" date="2020-10" db="EMBL/GenBank/DDBJ databases">
        <title>Genome sequences of Pseudomonas isolates.</title>
        <authorList>
            <person name="Wessels L."/>
            <person name="Reich F."/>
            <person name="Hammerl J."/>
        </authorList>
    </citation>
    <scope>NUCLEOTIDE SEQUENCE [LARGE SCALE GENOMIC DNA]</scope>
    <source>
        <strain evidence="1 2">20-MO00624-0</strain>
    </source>
</reference>
<name>A0ABS0FRS0_PSELU</name>
<evidence type="ECO:0000313" key="2">
    <source>
        <dbReference type="Proteomes" id="UP000626180"/>
    </source>
</evidence>
<dbReference type="EMBL" id="JADMCD010000014">
    <property type="protein sequence ID" value="MBF8643078.1"/>
    <property type="molecule type" value="Genomic_DNA"/>
</dbReference>
<comment type="caution">
    <text evidence="1">The sequence shown here is derived from an EMBL/GenBank/DDBJ whole genome shotgun (WGS) entry which is preliminary data.</text>
</comment>
<sequence length="254" mass="27962">MKLEHDFNIQEYLEGCDYNTAEFLNGQSLTAPVILDIEKYLTKELWVGELGLNTQAGWLCGHAYSMWLASIRLASSGHAAAVTPVVRAALESACYSLVIQKDNSLAETWKNRHLDEASKKASRAAFNSAVKNAAKILNSLNGFGDKVNRLYESCIDFGAHPNPLSIAHNIHREYLTESTWNNHIGILYNLDQIQAKRGLLFCTDVGVTIAYICTEILDATDLHRQRLAGLLLSVHAAVEAFNKEASAAQNGNQG</sequence>
<evidence type="ECO:0000313" key="1">
    <source>
        <dbReference type="EMBL" id="MBF8643078.1"/>
    </source>
</evidence>
<dbReference type="RefSeq" id="WP_196122131.1">
    <property type="nucleotide sequence ID" value="NZ_JADMCD010000014.1"/>
</dbReference>
<gene>
    <name evidence="1" type="ORF">IRZ65_20620</name>
</gene>
<protein>
    <submittedName>
        <fullName evidence="1">Uncharacterized protein</fullName>
    </submittedName>
</protein>
<proteinExistence type="predicted"/>
<organism evidence="1 2">
    <name type="scientific">Pseudomonas luteola</name>
    <dbReference type="NCBI Taxonomy" id="47886"/>
    <lineage>
        <taxon>Bacteria</taxon>
        <taxon>Pseudomonadati</taxon>
        <taxon>Pseudomonadota</taxon>
        <taxon>Gammaproteobacteria</taxon>
        <taxon>Pseudomonadales</taxon>
        <taxon>Pseudomonadaceae</taxon>
        <taxon>Pseudomonas</taxon>
    </lineage>
</organism>
<dbReference type="Proteomes" id="UP000626180">
    <property type="component" value="Unassembled WGS sequence"/>
</dbReference>
<accession>A0ABS0FRS0</accession>